<keyword evidence="6" id="KW-0326">Glycosidase</keyword>
<feature type="domain" description="LysM" evidence="7">
    <location>
        <begin position="59"/>
        <end position="102"/>
    </location>
</feature>
<keyword evidence="5" id="KW-0378">Hydrolase</keyword>
<evidence type="ECO:0000256" key="2">
    <source>
        <dbReference type="ARBA" id="ARBA00012732"/>
    </source>
</evidence>
<dbReference type="Proteomes" id="UP000054558">
    <property type="component" value="Unassembled WGS sequence"/>
</dbReference>
<name>A0A1Y1HVW5_KLENI</name>
<dbReference type="OMA" id="ANCCLLD"/>
<evidence type="ECO:0000313" key="8">
    <source>
        <dbReference type="EMBL" id="GAQ82774.1"/>
    </source>
</evidence>
<dbReference type="Pfam" id="PF01476">
    <property type="entry name" value="LysM"/>
    <property type="match status" value="3"/>
</dbReference>
<dbReference type="GO" id="GO:0042742">
    <property type="term" value="P:defense response to bacterium"/>
    <property type="evidence" value="ECO:0007669"/>
    <property type="project" value="UniProtKB-KW"/>
</dbReference>
<dbReference type="InterPro" id="IPR036779">
    <property type="entry name" value="LysM_dom_sf"/>
</dbReference>
<dbReference type="PANTHER" id="PTHR11195:SF20">
    <property type="entry name" value="LYSOZYME"/>
    <property type="match status" value="1"/>
</dbReference>
<feature type="domain" description="LysM" evidence="7">
    <location>
        <begin position="5"/>
        <end position="49"/>
    </location>
</feature>
<dbReference type="Gene3D" id="3.10.350.10">
    <property type="entry name" value="LysM domain"/>
    <property type="match status" value="3"/>
</dbReference>
<evidence type="ECO:0000256" key="1">
    <source>
        <dbReference type="ARBA" id="ARBA00000632"/>
    </source>
</evidence>
<dbReference type="GO" id="GO:0003796">
    <property type="term" value="F:lysozyme activity"/>
    <property type="evidence" value="ECO:0000318"/>
    <property type="project" value="GO_Central"/>
</dbReference>
<dbReference type="EMBL" id="DF237073">
    <property type="protein sequence ID" value="GAQ82774.1"/>
    <property type="molecule type" value="Genomic_DNA"/>
</dbReference>
<dbReference type="PROSITE" id="PS51782">
    <property type="entry name" value="LYSM"/>
    <property type="match status" value="3"/>
</dbReference>
<dbReference type="InterPro" id="IPR008597">
    <property type="entry name" value="Invert_lysozyme"/>
</dbReference>
<dbReference type="InterPro" id="IPR018392">
    <property type="entry name" value="LysM"/>
</dbReference>
<dbReference type="AlphaFoldDB" id="A0A1Y1HVW5"/>
<gene>
    <name evidence="8" type="ORF">KFL_001240060</name>
</gene>
<organism evidence="8 9">
    <name type="scientific">Klebsormidium nitens</name>
    <name type="common">Green alga</name>
    <name type="synonym">Ulothrix nitens</name>
    <dbReference type="NCBI Taxonomy" id="105231"/>
    <lineage>
        <taxon>Eukaryota</taxon>
        <taxon>Viridiplantae</taxon>
        <taxon>Streptophyta</taxon>
        <taxon>Klebsormidiophyceae</taxon>
        <taxon>Klebsormidiales</taxon>
        <taxon>Klebsormidiaceae</taxon>
        <taxon>Klebsormidium</taxon>
    </lineage>
</organism>
<dbReference type="CDD" id="cd00118">
    <property type="entry name" value="LysM"/>
    <property type="match status" value="3"/>
</dbReference>
<dbReference type="Gene3D" id="1.10.530.10">
    <property type="match status" value="1"/>
</dbReference>
<dbReference type="SUPFAM" id="SSF54106">
    <property type="entry name" value="LysM domain"/>
    <property type="match status" value="3"/>
</dbReference>
<proteinExistence type="predicted"/>
<keyword evidence="3" id="KW-0929">Antimicrobial</keyword>
<dbReference type="PROSITE" id="PS51909">
    <property type="entry name" value="LYSOZYME_I"/>
    <property type="match status" value="1"/>
</dbReference>
<evidence type="ECO:0000256" key="6">
    <source>
        <dbReference type="ARBA" id="ARBA00023295"/>
    </source>
</evidence>
<evidence type="ECO:0000259" key="7">
    <source>
        <dbReference type="PROSITE" id="PS51782"/>
    </source>
</evidence>
<keyword evidence="4" id="KW-0081">Bacteriolytic enzyme</keyword>
<dbReference type="GO" id="GO:0031640">
    <property type="term" value="P:killing of cells of another organism"/>
    <property type="evidence" value="ECO:0007669"/>
    <property type="project" value="UniProtKB-KW"/>
</dbReference>
<evidence type="ECO:0000256" key="4">
    <source>
        <dbReference type="ARBA" id="ARBA00022638"/>
    </source>
</evidence>
<reference evidence="8 9" key="1">
    <citation type="journal article" date="2014" name="Nat. Commun.">
        <title>Klebsormidium flaccidum genome reveals primary factors for plant terrestrial adaptation.</title>
        <authorList>
            <person name="Hori K."/>
            <person name="Maruyama F."/>
            <person name="Fujisawa T."/>
            <person name="Togashi T."/>
            <person name="Yamamoto N."/>
            <person name="Seo M."/>
            <person name="Sato S."/>
            <person name="Yamada T."/>
            <person name="Mori H."/>
            <person name="Tajima N."/>
            <person name="Moriyama T."/>
            <person name="Ikeuchi M."/>
            <person name="Watanabe M."/>
            <person name="Wada H."/>
            <person name="Kobayashi K."/>
            <person name="Saito M."/>
            <person name="Masuda T."/>
            <person name="Sasaki-Sekimoto Y."/>
            <person name="Mashiguchi K."/>
            <person name="Awai K."/>
            <person name="Shimojima M."/>
            <person name="Masuda S."/>
            <person name="Iwai M."/>
            <person name="Nobusawa T."/>
            <person name="Narise T."/>
            <person name="Kondo S."/>
            <person name="Saito H."/>
            <person name="Sato R."/>
            <person name="Murakawa M."/>
            <person name="Ihara Y."/>
            <person name="Oshima-Yamada Y."/>
            <person name="Ohtaka K."/>
            <person name="Satoh M."/>
            <person name="Sonobe K."/>
            <person name="Ishii M."/>
            <person name="Ohtani R."/>
            <person name="Kanamori-Sato M."/>
            <person name="Honoki R."/>
            <person name="Miyazaki D."/>
            <person name="Mochizuki H."/>
            <person name="Umetsu J."/>
            <person name="Higashi K."/>
            <person name="Shibata D."/>
            <person name="Kamiya Y."/>
            <person name="Sato N."/>
            <person name="Nakamura Y."/>
            <person name="Tabata S."/>
            <person name="Ida S."/>
            <person name="Kurokawa K."/>
            <person name="Ohta H."/>
        </authorList>
    </citation>
    <scope>NUCLEOTIDE SEQUENCE [LARGE SCALE GENOMIC DNA]</scope>
    <source>
        <strain evidence="8 9">NIES-2285</strain>
    </source>
</reference>
<dbReference type="OrthoDB" id="2107166at2759"/>
<sequence length="393" mass="44159">MTSPRSVTVKEGDNLWRIAEDLGVSWDALRKANADVTHDVIQPGTVLRIPQPPPLDPPEAVEVGEGDSLWTIGQRWGVDWQQLKRANELEDDVIMPGEVLRIPRGEGGVRGWVQRAVKRIAGQRTKPVTVREGDTAWDIAARFGITVTKLQALNHGLSLDAIFPGDVVLVPHSALDRAQCFLGLAPRLGPLQRADPDNPASPFVLAGPLHSSEEAIARMRQRHRKLLNGIRHVESSFLMPAPVGDDGFSIGPLQISKEYHMDAWWLEQLDAAHYARVDEVEHAEATAIQYWLRYCPWALDFGDYQTLARIHNGGPAFYENLKTTNYWRRVQSGLRKYGYRERPKFYDFLHEPASPDRRAKQLRLEAPLLGLVLSPLLRRPKKTDEQQGPQGGS</sequence>
<comment type="catalytic activity">
    <reaction evidence="1">
        <text>Hydrolysis of (1-&gt;4)-beta-linkages between N-acetylmuramic acid and N-acetyl-D-glucosamine residues in a peptidoglycan and between N-acetyl-D-glucosamine residues in chitodextrins.</text>
        <dbReference type="EC" id="3.2.1.17"/>
    </reaction>
</comment>
<feature type="domain" description="LysM" evidence="7">
    <location>
        <begin position="126"/>
        <end position="170"/>
    </location>
</feature>
<protein>
    <recommendedName>
        <fullName evidence="2">lysozyme</fullName>
        <ecNumber evidence="2">3.2.1.17</ecNumber>
    </recommendedName>
</protein>
<dbReference type="EC" id="3.2.1.17" evidence="2"/>
<dbReference type="SMART" id="SM00257">
    <property type="entry name" value="LysM"/>
    <property type="match status" value="3"/>
</dbReference>
<evidence type="ECO:0000313" key="9">
    <source>
        <dbReference type="Proteomes" id="UP000054558"/>
    </source>
</evidence>
<keyword evidence="9" id="KW-1185">Reference proteome</keyword>
<evidence type="ECO:0000256" key="3">
    <source>
        <dbReference type="ARBA" id="ARBA00022529"/>
    </source>
</evidence>
<evidence type="ECO:0000256" key="5">
    <source>
        <dbReference type="ARBA" id="ARBA00022801"/>
    </source>
</evidence>
<accession>A0A1Y1HVW5</accession>
<dbReference type="PANTHER" id="PTHR11195">
    <property type="entry name" value="DESTABILASE-RELATED"/>
    <property type="match status" value="1"/>
</dbReference>